<keyword evidence="1" id="KW-0175">Coiled coil</keyword>
<protein>
    <submittedName>
        <fullName evidence="2">Uncharacterized protein DUF4391</fullName>
    </submittedName>
</protein>
<evidence type="ECO:0000313" key="2">
    <source>
        <dbReference type="EMBL" id="RZS61174.1"/>
    </source>
</evidence>
<organism evidence="2 3">
    <name type="scientific">Xylanimonas ulmi</name>
    <dbReference type="NCBI Taxonomy" id="228973"/>
    <lineage>
        <taxon>Bacteria</taxon>
        <taxon>Bacillati</taxon>
        <taxon>Actinomycetota</taxon>
        <taxon>Actinomycetes</taxon>
        <taxon>Micrococcales</taxon>
        <taxon>Promicromonosporaceae</taxon>
        <taxon>Xylanimonas</taxon>
    </lineage>
</organism>
<evidence type="ECO:0000256" key="1">
    <source>
        <dbReference type="SAM" id="Coils"/>
    </source>
</evidence>
<proteinExistence type="predicted"/>
<reference evidence="2 3" key="1">
    <citation type="submission" date="2019-02" db="EMBL/GenBank/DDBJ databases">
        <title>Sequencing the genomes of 1000 actinobacteria strains.</title>
        <authorList>
            <person name="Klenk H.-P."/>
        </authorList>
    </citation>
    <scope>NUCLEOTIDE SEQUENCE [LARGE SCALE GENOMIC DNA]</scope>
    <source>
        <strain evidence="2 3">DSM 16932</strain>
    </source>
</reference>
<name>A0A4Q7M197_9MICO</name>
<dbReference type="Proteomes" id="UP000293852">
    <property type="component" value="Unassembled WGS sequence"/>
</dbReference>
<comment type="caution">
    <text evidence="2">The sequence shown here is derived from an EMBL/GenBank/DDBJ whole genome shotgun (WGS) entry which is preliminary data.</text>
</comment>
<evidence type="ECO:0000313" key="3">
    <source>
        <dbReference type="Proteomes" id="UP000293852"/>
    </source>
</evidence>
<dbReference type="RefSeq" id="WP_130413661.1">
    <property type="nucleotide sequence ID" value="NZ_SGWX01000001.1"/>
</dbReference>
<accession>A0A4Q7M197</accession>
<dbReference type="AlphaFoldDB" id="A0A4Q7M197"/>
<dbReference type="EMBL" id="SGWX01000001">
    <property type="protein sequence ID" value="RZS61174.1"/>
    <property type="molecule type" value="Genomic_DNA"/>
</dbReference>
<dbReference type="InterPro" id="IPR025503">
    <property type="entry name" value="DUF4391"/>
</dbReference>
<dbReference type="OrthoDB" id="9805811at2"/>
<feature type="coiled-coil region" evidence="1">
    <location>
        <begin position="171"/>
        <end position="198"/>
    </location>
</feature>
<keyword evidence="3" id="KW-1185">Reference proteome</keyword>
<gene>
    <name evidence="2" type="ORF">EV386_1464</name>
</gene>
<sequence>MPDARILFRWPTAAAFGRVVPKNAIYNHGAVHAAVKQRFVDDVERITWAYKLAESTLRLPADPGMPEVQVLVLDARADDVTDSVLTAIDAAIPQPIIFEINRTDETRMVAAHKIIGSGAPKVASYYSSAWMPADSRRAPLPTAITLAALYAALLEPLMPVTARPGESLSEVADRLSDVRRLEREVAALERKIRTERQFNRRVELRRALLAKQHELNTTK</sequence>
<dbReference type="Pfam" id="PF14335">
    <property type="entry name" value="DUF4391"/>
    <property type="match status" value="1"/>
</dbReference>